<dbReference type="FunFam" id="1.10.340.30:FF:000002">
    <property type="entry name" value="Adenine DNA glycosylase"/>
    <property type="match status" value="1"/>
</dbReference>
<dbReference type="Pfam" id="PF14815">
    <property type="entry name" value="NUDIX_4"/>
    <property type="match status" value="1"/>
</dbReference>
<dbReference type="GO" id="GO:0032357">
    <property type="term" value="F:oxidized purine DNA binding"/>
    <property type="evidence" value="ECO:0007669"/>
    <property type="project" value="TreeGrafter"/>
</dbReference>
<evidence type="ECO:0000256" key="7">
    <source>
        <dbReference type="ARBA" id="ARBA00022723"/>
    </source>
</evidence>
<evidence type="ECO:0000256" key="12">
    <source>
        <dbReference type="ARBA" id="ARBA00023204"/>
    </source>
</evidence>
<evidence type="ECO:0000256" key="5">
    <source>
        <dbReference type="ARBA" id="ARBA00022023"/>
    </source>
</evidence>
<evidence type="ECO:0000256" key="11">
    <source>
        <dbReference type="ARBA" id="ARBA00023014"/>
    </source>
</evidence>
<dbReference type="RefSeq" id="WP_046562058.1">
    <property type="nucleotide sequence ID" value="NZ_CP010975.1"/>
</dbReference>
<keyword evidence="7" id="KW-0479">Metal-binding</keyword>
<evidence type="ECO:0000256" key="2">
    <source>
        <dbReference type="ARBA" id="ARBA00002933"/>
    </source>
</evidence>
<dbReference type="InterPro" id="IPR005760">
    <property type="entry name" value="A/G_AdeGlyc_MutY"/>
</dbReference>
<keyword evidence="11" id="KW-0411">Iron-sulfur</keyword>
<dbReference type="AlphaFoldDB" id="A0A0F6TS42"/>
<dbReference type="InterPro" id="IPR011257">
    <property type="entry name" value="DNA_glycosylase"/>
</dbReference>
<keyword evidence="17" id="KW-1185">Reference proteome</keyword>
<dbReference type="PROSITE" id="PS01155">
    <property type="entry name" value="ENDONUCLEASE_III_2"/>
    <property type="match status" value="1"/>
</dbReference>
<dbReference type="InterPro" id="IPR000445">
    <property type="entry name" value="HhH_motif"/>
</dbReference>
<evidence type="ECO:0000256" key="1">
    <source>
        <dbReference type="ARBA" id="ARBA00000843"/>
    </source>
</evidence>
<dbReference type="EMBL" id="CP010975">
    <property type="protein sequence ID" value="AKE53072.1"/>
    <property type="molecule type" value="Genomic_DNA"/>
</dbReference>
<dbReference type="GO" id="GO:0000701">
    <property type="term" value="F:purine-specific mismatch base pair DNA N-glycosylase activity"/>
    <property type="evidence" value="ECO:0007669"/>
    <property type="project" value="UniProtKB-EC"/>
</dbReference>
<dbReference type="GO" id="GO:0035485">
    <property type="term" value="F:adenine/guanine mispair binding"/>
    <property type="evidence" value="ECO:0007669"/>
    <property type="project" value="TreeGrafter"/>
</dbReference>
<keyword evidence="6" id="KW-0004">4Fe-4S</keyword>
<dbReference type="InterPro" id="IPR004036">
    <property type="entry name" value="Endonuclease-III-like_CS2"/>
</dbReference>
<name>A0A0F6TS42_9GAMM</name>
<evidence type="ECO:0000256" key="10">
    <source>
        <dbReference type="ARBA" id="ARBA00023004"/>
    </source>
</evidence>
<dbReference type="Gene3D" id="1.10.1670.10">
    <property type="entry name" value="Helix-hairpin-Helix base-excision DNA repair enzymes (C-terminal)"/>
    <property type="match status" value="1"/>
</dbReference>
<dbReference type="InterPro" id="IPR003651">
    <property type="entry name" value="Endonuclease3_FeS-loop_motif"/>
</dbReference>
<dbReference type="NCBIfam" id="NF008132">
    <property type="entry name" value="PRK10880.1"/>
    <property type="match status" value="1"/>
</dbReference>
<dbReference type="InterPro" id="IPR029119">
    <property type="entry name" value="MutY_C"/>
</dbReference>
<dbReference type="GO" id="GO:0034039">
    <property type="term" value="F:8-oxo-7,8-dihydroguanine DNA N-glycosylase activity"/>
    <property type="evidence" value="ECO:0007669"/>
    <property type="project" value="TreeGrafter"/>
</dbReference>
<evidence type="ECO:0000256" key="6">
    <source>
        <dbReference type="ARBA" id="ARBA00022485"/>
    </source>
</evidence>
<keyword evidence="8 14" id="KW-0227">DNA damage</keyword>
<dbReference type="InterPro" id="IPR015797">
    <property type="entry name" value="NUDIX_hydrolase-like_dom_sf"/>
</dbReference>
<dbReference type="GO" id="GO:0006284">
    <property type="term" value="P:base-excision repair"/>
    <property type="evidence" value="ECO:0007669"/>
    <property type="project" value="UniProtKB-UniRule"/>
</dbReference>
<dbReference type="NCBIfam" id="TIGR01084">
    <property type="entry name" value="mutY"/>
    <property type="match status" value="1"/>
</dbReference>
<evidence type="ECO:0000256" key="4">
    <source>
        <dbReference type="ARBA" id="ARBA00012045"/>
    </source>
</evidence>
<dbReference type="SMART" id="SM00525">
    <property type="entry name" value="FES"/>
    <property type="match status" value="1"/>
</dbReference>
<evidence type="ECO:0000313" key="17">
    <source>
        <dbReference type="Proteomes" id="UP000034071"/>
    </source>
</evidence>
<dbReference type="SUPFAM" id="SSF55811">
    <property type="entry name" value="Nudix"/>
    <property type="match status" value="1"/>
</dbReference>
<evidence type="ECO:0000259" key="15">
    <source>
        <dbReference type="SMART" id="SM00478"/>
    </source>
</evidence>
<dbReference type="GO" id="GO:0051539">
    <property type="term" value="F:4 iron, 4 sulfur cluster binding"/>
    <property type="evidence" value="ECO:0007669"/>
    <property type="project" value="UniProtKB-UniRule"/>
</dbReference>
<proteinExistence type="inferred from homology"/>
<dbReference type="GO" id="GO:0046872">
    <property type="term" value="F:metal ion binding"/>
    <property type="evidence" value="ECO:0007669"/>
    <property type="project" value="UniProtKB-UniRule"/>
</dbReference>
<dbReference type="InterPro" id="IPR044298">
    <property type="entry name" value="MIG/MutY"/>
</dbReference>
<dbReference type="CDD" id="cd03431">
    <property type="entry name" value="NUDIX_DNA_Glycosylase_C-MutY"/>
    <property type="match status" value="1"/>
</dbReference>
<dbReference type="OrthoDB" id="9802365at2"/>
<accession>A0A0F6TS42</accession>
<dbReference type="InterPro" id="IPR003265">
    <property type="entry name" value="HhH-GPD_domain"/>
</dbReference>
<dbReference type="Pfam" id="PF00730">
    <property type="entry name" value="HhH-GPD"/>
    <property type="match status" value="1"/>
</dbReference>
<evidence type="ECO:0000313" key="16">
    <source>
        <dbReference type="EMBL" id="AKE53072.1"/>
    </source>
</evidence>
<comment type="function">
    <text evidence="2">Adenine glycosylase active on G-A mispairs. MutY also corrects error-prone DNA synthesis past GO lesions which are due to the oxidatively damaged form of guanine: 7,8-dihydro-8-oxoguanine (8-oxo-dGTP).</text>
</comment>
<evidence type="ECO:0000256" key="9">
    <source>
        <dbReference type="ARBA" id="ARBA00022801"/>
    </source>
</evidence>
<evidence type="ECO:0000256" key="13">
    <source>
        <dbReference type="ARBA" id="ARBA00023295"/>
    </source>
</evidence>
<dbReference type="Pfam" id="PF00633">
    <property type="entry name" value="HHH"/>
    <property type="match status" value="1"/>
</dbReference>
<dbReference type="STRING" id="914150.TQ33_2145"/>
<comment type="catalytic activity">
    <reaction evidence="1 14">
        <text>Hydrolyzes free adenine bases from 7,8-dihydro-8-oxoguanine:adenine mismatched double-stranded DNA, leaving an apurinic site.</text>
        <dbReference type="EC" id="3.2.2.31"/>
    </reaction>
</comment>
<gene>
    <name evidence="16" type="ORF">TQ33_2145</name>
</gene>
<keyword evidence="13 14" id="KW-0326">Glycosidase</keyword>
<dbReference type="GO" id="GO:0006298">
    <property type="term" value="P:mismatch repair"/>
    <property type="evidence" value="ECO:0007669"/>
    <property type="project" value="TreeGrafter"/>
</dbReference>
<dbReference type="CDD" id="cd00056">
    <property type="entry name" value="ENDO3c"/>
    <property type="match status" value="1"/>
</dbReference>
<evidence type="ECO:0000256" key="14">
    <source>
        <dbReference type="RuleBase" id="RU365096"/>
    </source>
</evidence>
<feature type="domain" description="HhH-GPD" evidence="15">
    <location>
        <begin position="40"/>
        <end position="191"/>
    </location>
</feature>
<organism evidence="16 17">
    <name type="scientific">Kangiella geojedonensis</name>
    <dbReference type="NCBI Taxonomy" id="914150"/>
    <lineage>
        <taxon>Bacteria</taxon>
        <taxon>Pseudomonadati</taxon>
        <taxon>Pseudomonadota</taxon>
        <taxon>Gammaproteobacteria</taxon>
        <taxon>Kangiellales</taxon>
        <taxon>Kangiellaceae</taxon>
        <taxon>Kangiella</taxon>
    </lineage>
</organism>
<evidence type="ECO:0000256" key="8">
    <source>
        <dbReference type="ARBA" id="ARBA00022763"/>
    </source>
</evidence>
<dbReference type="SUPFAM" id="SSF48150">
    <property type="entry name" value="DNA-glycosylase"/>
    <property type="match status" value="1"/>
</dbReference>
<keyword evidence="10 14" id="KW-0408">Iron</keyword>
<reference evidence="16" key="1">
    <citation type="submission" date="2015-02" db="EMBL/GenBank/DDBJ databases">
        <title>Complete genome sequence of Kangiella geojedonensis strain YCS-5T.</title>
        <authorList>
            <person name="Kim K.M."/>
        </authorList>
    </citation>
    <scope>NUCLEOTIDE SEQUENCE [LARGE SCALE GENOMIC DNA]</scope>
    <source>
        <strain evidence="16">YCS-5</strain>
    </source>
</reference>
<dbReference type="InterPro" id="IPR023170">
    <property type="entry name" value="HhH_base_excis_C"/>
</dbReference>
<comment type="cofactor">
    <cofactor evidence="14">
        <name>[4Fe-4S] cluster</name>
        <dbReference type="ChEBI" id="CHEBI:49883"/>
    </cofactor>
    <text evidence="14">Binds 1 [4Fe-4S] cluster.</text>
</comment>
<dbReference type="PROSITE" id="PS00764">
    <property type="entry name" value="ENDONUCLEASE_III_1"/>
    <property type="match status" value="1"/>
</dbReference>
<dbReference type="Proteomes" id="UP000034071">
    <property type="component" value="Chromosome"/>
</dbReference>
<dbReference type="KEGG" id="kge:TQ33_2145"/>
<keyword evidence="9" id="KW-0378">Hydrolase</keyword>
<dbReference type="PATRIC" id="fig|914150.5.peg.2174"/>
<sequence length="350" mass="39919">MWLATDFQQKVIHYYRQHGRKHLPWQGTKDPYRIWLSEIMLQQTQVTTVIPYYENFLQRFPTIIDLAEATSDEVMHLWSGLGYYSRARNLHQAAKMVVEEFNGHFPQNPAEIETLPGVGRSTAGAIAAFAFDEPSAILDGNVKRVLARCYGIDGWAGKSSVLKALWLRAEENTPKKDTAQYNQAMMDLGAVVCTRTKPKCNQCPLSEQCYALQHDQVAQLPGKKPKKTRPKRSVYWLICLENAQVILHKRPPSGIWGGLWCFPEMEQSVEEPIHEQKLDSFIHKFSHYDLEVQPLLVKKLPNTGIMEPNEFNHFALDFLLKKTQQKTAEIGLPTPVSKVLASLDSQSLKT</sequence>
<dbReference type="HOGENOM" id="CLU_012862_0_2_6"/>
<dbReference type="InterPro" id="IPR004035">
    <property type="entry name" value="Endouclease-III_FeS-bd_BS"/>
</dbReference>
<evidence type="ECO:0000256" key="3">
    <source>
        <dbReference type="ARBA" id="ARBA00008343"/>
    </source>
</evidence>
<dbReference type="Gene3D" id="3.90.79.10">
    <property type="entry name" value="Nucleoside Triphosphate Pyrophosphohydrolase"/>
    <property type="match status" value="1"/>
</dbReference>
<dbReference type="PANTHER" id="PTHR42944:SF1">
    <property type="entry name" value="ADENINE DNA GLYCOSYLASE"/>
    <property type="match status" value="1"/>
</dbReference>
<dbReference type="SMART" id="SM00478">
    <property type="entry name" value="ENDO3c"/>
    <property type="match status" value="1"/>
</dbReference>
<dbReference type="EC" id="3.2.2.31" evidence="4 14"/>
<comment type="similarity">
    <text evidence="3 14">Belongs to the Nth/MutY family.</text>
</comment>
<dbReference type="Gene3D" id="1.10.340.30">
    <property type="entry name" value="Hypothetical protein, domain 2"/>
    <property type="match status" value="1"/>
</dbReference>
<protein>
    <recommendedName>
        <fullName evidence="5 14">Adenine DNA glycosylase</fullName>
        <ecNumber evidence="4 14">3.2.2.31</ecNumber>
    </recommendedName>
</protein>
<dbReference type="PANTHER" id="PTHR42944">
    <property type="entry name" value="ADENINE DNA GLYCOSYLASE"/>
    <property type="match status" value="1"/>
</dbReference>
<keyword evidence="12" id="KW-0234">DNA repair</keyword>